<dbReference type="GO" id="GO:0051087">
    <property type="term" value="F:protein-folding chaperone binding"/>
    <property type="evidence" value="ECO:0007669"/>
    <property type="project" value="InterPro"/>
</dbReference>
<feature type="domain" description="J" evidence="3">
    <location>
        <begin position="56"/>
        <end position="124"/>
    </location>
</feature>
<dbReference type="InterPro" id="IPR004640">
    <property type="entry name" value="HscB"/>
</dbReference>
<dbReference type="SUPFAM" id="SSF47144">
    <property type="entry name" value="HSC20 (HSCB), C-terminal oligomerisation domain"/>
    <property type="match status" value="1"/>
</dbReference>
<evidence type="ECO:0000256" key="1">
    <source>
        <dbReference type="ARBA" id="ARBA00010476"/>
    </source>
</evidence>
<evidence type="ECO:0000313" key="4">
    <source>
        <dbReference type="EMBL" id="THV04947.1"/>
    </source>
</evidence>
<dbReference type="InterPro" id="IPR036869">
    <property type="entry name" value="J_dom_sf"/>
</dbReference>
<keyword evidence="5" id="KW-1185">Reference proteome</keyword>
<dbReference type="EMBL" id="ML179052">
    <property type="protein sequence ID" value="THV04947.1"/>
    <property type="molecule type" value="Genomic_DNA"/>
</dbReference>
<dbReference type="GO" id="GO:0044571">
    <property type="term" value="P:[2Fe-2S] cluster assembly"/>
    <property type="evidence" value="ECO:0007669"/>
    <property type="project" value="InterPro"/>
</dbReference>
<dbReference type="InterPro" id="IPR036386">
    <property type="entry name" value="HscB_C_sf"/>
</dbReference>
<evidence type="ECO:0000256" key="2">
    <source>
        <dbReference type="ARBA" id="ARBA00023186"/>
    </source>
</evidence>
<dbReference type="PANTHER" id="PTHR14021">
    <property type="entry name" value="IRON-SULFUR CLUSTER CO-CHAPERONE PROTEIN HSCB"/>
    <property type="match status" value="1"/>
</dbReference>
<evidence type="ECO:0000259" key="3">
    <source>
        <dbReference type="SMART" id="SM00271"/>
    </source>
</evidence>
<reference evidence="4 5" key="1">
    <citation type="journal article" date="2019" name="Nat. Ecol. Evol.">
        <title>Megaphylogeny resolves global patterns of mushroom evolution.</title>
        <authorList>
            <person name="Varga T."/>
            <person name="Krizsan K."/>
            <person name="Foldi C."/>
            <person name="Dima B."/>
            <person name="Sanchez-Garcia M."/>
            <person name="Sanchez-Ramirez S."/>
            <person name="Szollosi G.J."/>
            <person name="Szarkandi J.G."/>
            <person name="Papp V."/>
            <person name="Albert L."/>
            <person name="Andreopoulos W."/>
            <person name="Angelini C."/>
            <person name="Antonin V."/>
            <person name="Barry K.W."/>
            <person name="Bougher N.L."/>
            <person name="Buchanan P."/>
            <person name="Buyck B."/>
            <person name="Bense V."/>
            <person name="Catcheside P."/>
            <person name="Chovatia M."/>
            <person name="Cooper J."/>
            <person name="Damon W."/>
            <person name="Desjardin D."/>
            <person name="Finy P."/>
            <person name="Geml J."/>
            <person name="Haridas S."/>
            <person name="Hughes K."/>
            <person name="Justo A."/>
            <person name="Karasinski D."/>
            <person name="Kautmanova I."/>
            <person name="Kiss B."/>
            <person name="Kocsube S."/>
            <person name="Kotiranta H."/>
            <person name="LaButti K.M."/>
            <person name="Lechner B.E."/>
            <person name="Liimatainen K."/>
            <person name="Lipzen A."/>
            <person name="Lukacs Z."/>
            <person name="Mihaltcheva S."/>
            <person name="Morgado L.N."/>
            <person name="Niskanen T."/>
            <person name="Noordeloos M.E."/>
            <person name="Ohm R.A."/>
            <person name="Ortiz-Santana B."/>
            <person name="Ovrebo C."/>
            <person name="Racz N."/>
            <person name="Riley R."/>
            <person name="Savchenko A."/>
            <person name="Shiryaev A."/>
            <person name="Soop K."/>
            <person name="Spirin V."/>
            <person name="Szebenyi C."/>
            <person name="Tomsovsky M."/>
            <person name="Tulloss R.E."/>
            <person name="Uehling J."/>
            <person name="Grigoriev I.V."/>
            <person name="Vagvolgyi C."/>
            <person name="Papp T."/>
            <person name="Martin F.M."/>
            <person name="Miettinen O."/>
            <person name="Hibbett D.S."/>
            <person name="Nagy L.G."/>
        </authorList>
    </citation>
    <scope>NUCLEOTIDE SEQUENCE [LARGE SCALE GENOMIC DNA]</scope>
    <source>
        <strain evidence="4 5">CBS 962.96</strain>
    </source>
</reference>
<proteinExistence type="inferred from homology"/>
<gene>
    <name evidence="4" type="ORF">K435DRAFT_149025</name>
</gene>
<dbReference type="SUPFAM" id="SSF46565">
    <property type="entry name" value="Chaperone J-domain"/>
    <property type="match status" value="1"/>
</dbReference>
<dbReference type="InterPro" id="IPR009073">
    <property type="entry name" value="HscB_oligo_C"/>
</dbReference>
<organism evidence="4 5">
    <name type="scientific">Dendrothele bispora (strain CBS 962.96)</name>
    <dbReference type="NCBI Taxonomy" id="1314807"/>
    <lineage>
        <taxon>Eukaryota</taxon>
        <taxon>Fungi</taxon>
        <taxon>Dikarya</taxon>
        <taxon>Basidiomycota</taxon>
        <taxon>Agaricomycotina</taxon>
        <taxon>Agaricomycetes</taxon>
        <taxon>Agaricomycetidae</taxon>
        <taxon>Agaricales</taxon>
        <taxon>Agaricales incertae sedis</taxon>
        <taxon>Dendrothele</taxon>
    </lineage>
</organism>
<evidence type="ECO:0000313" key="5">
    <source>
        <dbReference type="Proteomes" id="UP000297245"/>
    </source>
</evidence>
<dbReference type="SMART" id="SM00271">
    <property type="entry name" value="DnaJ"/>
    <property type="match status" value="1"/>
</dbReference>
<dbReference type="Proteomes" id="UP000297245">
    <property type="component" value="Unassembled WGS sequence"/>
</dbReference>
<protein>
    <recommendedName>
        <fullName evidence="3">J domain-containing protein</fullName>
    </recommendedName>
</protein>
<keyword evidence="2" id="KW-0143">Chaperone</keyword>
<name>A0A4S8MPM1_DENBC</name>
<sequence length="218" mass="24616">MLVRLGLARPRTFFQLRSIVSTHGLTRKCPKCSSPLSTPLPACANCWSISAVPNDTPYHDIFSLPSGGNAFKIDTSLLKQRFREAQSVCHPDTWASKGENEEEAAQILSSLVNHAYQTLSNPLSRLDYILKTNGLPFAEDDRVEDTDFLANVLMMHEDLQEAESQQEVERIESEIEEQMSEGIDEVERLIGEQKWEQAKELGLKLRSLEGVRRASRNK</sequence>
<accession>A0A4S8MPM1</accession>
<dbReference type="GO" id="GO:0005739">
    <property type="term" value="C:mitochondrion"/>
    <property type="evidence" value="ECO:0007669"/>
    <property type="project" value="TreeGrafter"/>
</dbReference>
<dbReference type="Gene3D" id="1.10.287.110">
    <property type="entry name" value="DnaJ domain"/>
    <property type="match status" value="1"/>
</dbReference>
<dbReference type="GO" id="GO:0051259">
    <property type="term" value="P:protein complex oligomerization"/>
    <property type="evidence" value="ECO:0007669"/>
    <property type="project" value="InterPro"/>
</dbReference>
<dbReference type="Gene3D" id="1.20.1280.20">
    <property type="entry name" value="HscB, C-terminal domain"/>
    <property type="match status" value="1"/>
</dbReference>
<dbReference type="InterPro" id="IPR001623">
    <property type="entry name" value="DnaJ_domain"/>
</dbReference>
<dbReference type="AlphaFoldDB" id="A0A4S8MPM1"/>
<dbReference type="OrthoDB" id="448954at2759"/>
<dbReference type="Pfam" id="PF07743">
    <property type="entry name" value="HSCB_C"/>
    <property type="match status" value="1"/>
</dbReference>
<dbReference type="NCBIfam" id="TIGR00714">
    <property type="entry name" value="hscB"/>
    <property type="match status" value="1"/>
</dbReference>
<comment type="similarity">
    <text evidence="1">Belongs to the HscB family.</text>
</comment>
<dbReference type="GO" id="GO:0001671">
    <property type="term" value="F:ATPase activator activity"/>
    <property type="evidence" value="ECO:0007669"/>
    <property type="project" value="InterPro"/>
</dbReference>
<dbReference type="PANTHER" id="PTHR14021:SF15">
    <property type="entry name" value="IRON-SULFUR CLUSTER CO-CHAPERONE PROTEIN HSCB"/>
    <property type="match status" value="1"/>
</dbReference>